<sequence length="97" mass="10492">SKIDSRLGSGRGPETPDRCRRRRDLERDVLRISASLAPDWLPMLNISAACASALRPETASLFPSPNFDVLPTNRCAFASPCSLGAATPTYPPSHRIA</sequence>
<accession>A0A0L0NFG1</accession>
<evidence type="ECO:0000313" key="3">
    <source>
        <dbReference type="Proteomes" id="UP000036947"/>
    </source>
</evidence>
<comment type="caution">
    <text evidence="2">The sequence shown here is derived from an EMBL/GenBank/DDBJ whole genome shotgun (WGS) entry which is preliminary data.</text>
</comment>
<name>A0A0L0NFG1_TOLOC</name>
<protein>
    <submittedName>
        <fullName evidence="2">Uncharacterized protein</fullName>
    </submittedName>
</protein>
<evidence type="ECO:0000313" key="2">
    <source>
        <dbReference type="EMBL" id="KND92465.1"/>
    </source>
</evidence>
<gene>
    <name evidence="2" type="ORF">TOPH_02676</name>
</gene>
<feature type="region of interest" description="Disordered" evidence="1">
    <location>
        <begin position="1"/>
        <end position="20"/>
    </location>
</feature>
<organism evidence="2 3">
    <name type="scientific">Tolypocladium ophioglossoides (strain CBS 100239)</name>
    <name type="common">Snaketongue truffleclub</name>
    <name type="synonym">Elaphocordyceps ophioglossoides</name>
    <dbReference type="NCBI Taxonomy" id="1163406"/>
    <lineage>
        <taxon>Eukaryota</taxon>
        <taxon>Fungi</taxon>
        <taxon>Dikarya</taxon>
        <taxon>Ascomycota</taxon>
        <taxon>Pezizomycotina</taxon>
        <taxon>Sordariomycetes</taxon>
        <taxon>Hypocreomycetidae</taxon>
        <taxon>Hypocreales</taxon>
        <taxon>Ophiocordycipitaceae</taxon>
        <taxon>Tolypocladium</taxon>
    </lineage>
</organism>
<dbReference type="Proteomes" id="UP000036947">
    <property type="component" value="Unassembled WGS sequence"/>
</dbReference>
<keyword evidence="3" id="KW-1185">Reference proteome</keyword>
<dbReference type="EMBL" id="LFRF01000005">
    <property type="protein sequence ID" value="KND92465.1"/>
    <property type="molecule type" value="Genomic_DNA"/>
</dbReference>
<evidence type="ECO:0000256" key="1">
    <source>
        <dbReference type="SAM" id="MobiDB-lite"/>
    </source>
</evidence>
<feature type="non-terminal residue" evidence="2">
    <location>
        <position position="1"/>
    </location>
</feature>
<dbReference type="AlphaFoldDB" id="A0A0L0NFG1"/>
<reference evidence="2 3" key="1">
    <citation type="journal article" date="2015" name="BMC Genomics">
        <title>The genome of the truffle-parasite Tolypocladium ophioglossoides and the evolution of antifungal peptaibiotics.</title>
        <authorList>
            <person name="Quandt C.A."/>
            <person name="Bushley K.E."/>
            <person name="Spatafora J.W."/>
        </authorList>
    </citation>
    <scope>NUCLEOTIDE SEQUENCE [LARGE SCALE GENOMIC DNA]</scope>
    <source>
        <strain evidence="2 3">CBS 100239</strain>
    </source>
</reference>
<proteinExistence type="predicted"/>